<dbReference type="EMBL" id="LAZR01001781">
    <property type="protein sequence ID" value="KKN39130.1"/>
    <property type="molecule type" value="Genomic_DNA"/>
</dbReference>
<accession>A0A0F9Q576</accession>
<comment type="caution">
    <text evidence="1">The sequence shown here is derived from an EMBL/GenBank/DDBJ whole genome shotgun (WGS) entry which is preliminary data.</text>
</comment>
<evidence type="ECO:0000313" key="1">
    <source>
        <dbReference type="EMBL" id="KKN39130.1"/>
    </source>
</evidence>
<proteinExistence type="predicted"/>
<dbReference type="AlphaFoldDB" id="A0A0F9Q576"/>
<sequence length="88" mass="9745">MTLQKITAELDEVNGFGERVETGPLQINDDWPGLFIRGDNAFHYAAHLAVILERIEDDSTIISSAVIQGLLDDLLSCDTRKLKGDDDD</sequence>
<protein>
    <submittedName>
        <fullName evidence="1">Uncharacterized protein</fullName>
    </submittedName>
</protein>
<gene>
    <name evidence="1" type="ORF">LCGC14_0746500</name>
</gene>
<organism evidence="1">
    <name type="scientific">marine sediment metagenome</name>
    <dbReference type="NCBI Taxonomy" id="412755"/>
    <lineage>
        <taxon>unclassified sequences</taxon>
        <taxon>metagenomes</taxon>
        <taxon>ecological metagenomes</taxon>
    </lineage>
</organism>
<reference evidence="1" key="1">
    <citation type="journal article" date="2015" name="Nature">
        <title>Complex archaea that bridge the gap between prokaryotes and eukaryotes.</title>
        <authorList>
            <person name="Spang A."/>
            <person name="Saw J.H."/>
            <person name="Jorgensen S.L."/>
            <person name="Zaremba-Niedzwiedzka K."/>
            <person name="Martijn J."/>
            <person name="Lind A.E."/>
            <person name="van Eijk R."/>
            <person name="Schleper C."/>
            <person name="Guy L."/>
            <person name="Ettema T.J."/>
        </authorList>
    </citation>
    <scope>NUCLEOTIDE SEQUENCE</scope>
</reference>
<name>A0A0F9Q576_9ZZZZ</name>